<proteinExistence type="predicted"/>
<name>A0A845Q9Y4_9HYPH</name>
<evidence type="ECO:0000256" key="1">
    <source>
        <dbReference type="SAM" id="MobiDB-lite"/>
    </source>
</evidence>
<gene>
    <name evidence="2" type="ORF">GTQ45_06365</name>
</gene>
<dbReference type="GeneID" id="300655183"/>
<protein>
    <submittedName>
        <fullName evidence="2">Uncharacterized protein</fullName>
    </submittedName>
</protein>
<evidence type="ECO:0000313" key="2">
    <source>
        <dbReference type="EMBL" id="NBG95352.1"/>
    </source>
</evidence>
<feature type="region of interest" description="Disordered" evidence="1">
    <location>
        <begin position="30"/>
        <end position="65"/>
    </location>
</feature>
<accession>A0A845Q9Y4</accession>
<evidence type="ECO:0000313" key="3">
    <source>
        <dbReference type="Proteomes" id="UP000470384"/>
    </source>
</evidence>
<comment type="caution">
    <text evidence="2">The sequence shown here is derived from an EMBL/GenBank/DDBJ whole genome shotgun (WGS) entry which is preliminary data.</text>
</comment>
<reference evidence="2 3" key="1">
    <citation type="journal article" date="2016" name="Int. J. Syst. Evol. Microbiol.">
        <title>Pyruvatibacter mobilis gen. nov., sp. nov., a marine bacterium from the culture broth of Picochlorum sp. 122.</title>
        <authorList>
            <person name="Wang G."/>
            <person name="Tang M."/>
            <person name="Wu H."/>
            <person name="Dai S."/>
            <person name="Li T."/>
            <person name="Chen C."/>
            <person name="He H."/>
            <person name="Fan J."/>
            <person name="Xiang W."/>
            <person name="Li X."/>
        </authorList>
    </citation>
    <scope>NUCLEOTIDE SEQUENCE [LARGE SCALE GENOMIC DNA]</scope>
    <source>
        <strain evidence="2 3">GYP-11</strain>
    </source>
</reference>
<dbReference type="EMBL" id="WXYQ01000005">
    <property type="protein sequence ID" value="NBG95352.1"/>
    <property type="molecule type" value="Genomic_DNA"/>
</dbReference>
<dbReference type="Proteomes" id="UP000470384">
    <property type="component" value="Unassembled WGS sequence"/>
</dbReference>
<keyword evidence="3" id="KW-1185">Reference proteome</keyword>
<sequence>MATKPAEPGTTDAAPEPGAIAEKVIAFAPPERPMRDFPKGHEADVLPLRAPRKKRRKTVAEIAKS</sequence>
<dbReference type="RefSeq" id="WP_027840467.1">
    <property type="nucleotide sequence ID" value="NZ_BMHN01000001.1"/>
</dbReference>
<organism evidence="2 3">
    <name type="scientific">Pyruvatibacter mobilis</name>
    <dbReference type="NCBI Taxonomy" id="1712261"/>
    <lineage>
        <taxon>Bacteria</taxon>
        <taxon>Pseudomonadati</taxon>
        <taxon>Pseudomonadota</taxon>
        <taxon>Alphaproteobacteria</taxon>
        <taxon>Hyphomicrobiales</taxon>
        <taxon>Parvibaculaceae</taxon>
        <taxon>Pyruvatibacter</taxon>
    </lineage>
</organism>
<feature type="compositionally biased region" description="Basic and acidic residues" evidence="1">
    <location>
        <begin position="32"/>
        <end position="44"/>
    </location>
</feature>
<dbReference type="AlphaFoldDB" id="A0A845Q9Y4"/>